<sequence>MAFNAKTIGSLQVVPGPVEPGQFPEPTEIVCIVADKVYDACSQRICLDNIATSVLVPLVGKTNPQFDRCENITITLLPPGFTVTPLPDRPGFVRIQATFQVTYDIVVKYSDGTEQIVTGTPTTFTKDIVLYLPEPDPNNVKFEAKAECLFGRVNTDNTINVIIGIFIILKAVITVQLLIPSFGFCPTPPECEEFPANVCDEFMHRPFPDMFPPQLWDIIPPYGGK</sequence>
<dbReference type="Proteomes" id="UP000184088">
    <property type="component" value="Unassembled WGS sequence"/>
</dbReference>
<reference evidence="2 3" key="1">
    <citation type="submission" date="2016-11" db="EMBL/GenBank/DDBJ databases">
        <authorList>
            <person name="Jaros S."/>
            <person name="Januszkiewicz K."/>
            <person name="Wedrychowicz H."/>
        </authorList>
    </citation>
    <scope>NUCLEOTIDE SEQUENCE [LARGE SCALE GENOMIC DNA]</scope>
    <source>
        <strain evidence="2 3">DSM 17918</strain>
    </source>
</reference>
<organism evidence="2 3">
    <name type="scientific">Caldanaerobius fijiensis DSM 17918</name>
    <dbReference type="NCBI Taxonomy" id="1121256"/>
    <lineage>
        <taxon>Bacteria</taxon>
        <taxon>Bacillati</taxon>
        <taxon>Bacillota</taxon>
        <taxon>Clostridia</taxon>
        <taxon>Thermoanaerobacterales</taxon>
        <taxon>Thermoanaerobacteraceae</taxon>
        <taxon>Caldanaerobius</taxon>
    </lineage>
</organism>
<evidence type="ECO:0000313" key="3">
    <source>
        <dbReference type="Proteomes" id="UP000184088"/>
    </source>
</evidence>
<name>A0A1M5BD24_9THEO</name>
<keyword evidence="1" id="KW-0472">Membrane</keyword>
<accession>A0A1M5BD24</accession>
<keyword evidence="3" id="KW-1185">Reference proteome</keyword>
<proteinExistence type="predicted"/>
<dbReference type="STRING" id="1121256.SAMN02746089_01850"/>
<keyword evidence="1" id="KW-0812">Transmembrane</keyword>
<evidence type="ECO:0000256" key="1">
    <source>
        <dbReference type="SAM" id="Phobius"/>
    </source>
</evidence>
<dbReference type="AlphaFoldDB" id="A0A1M5BD24"/>
<keyword evidence="1" id="KW-1133">Transmembrane helix</keyword>
<protein>
    <recommendedName>
        <fullName evidence="4">SipL SPOCS domain-containing protein</fullName>
    </recommendedName>
</protein>
<dbReference type="OrthoDB" id="1951178at2"/>
<evidence type="ECO:0000313" key="2">
    <source>
        <dbReference type="EMBL" id="SHF40461.1"/>
    </source>
</evidence>
<gene>
    <name evidence="2" type="ORF">SAMN02746089_01850</name>
</gene>
<dbReference type="EMBL" id="FQVH01000021">
    <property type="protein sequence ID" value="SHF40461.1"/>
    <property type="molecule type" value="Genomic_DNA"/>
</dbReference>
<feature type="transmembrane region" description="Helical" evidence="1">
    <location>
        <begin position="159"/>
        <end position="179"/>
    </location>
</feature>
<dbReference type="RefSeq" id="WP_073344440.1">
    <property type="nucleotide sequence ID" value="NZ_FQVH01000021.1"/>
</dbReference>
<evidence type="ECO:0008006" key="4">
    <source>
        <dbReference type="Google" id="ProtNLM"/>
    </source>
</evidence>